<feature type="transmembrane region" description="Helical" evidence="2">
    <location>
        <begin position="69"/>
        <end position="91"/>
    </location>
</feature>
<dbReference type="PANTHER" id="PTHR36317:SF1">
    <property type="entry name" value="PROTEIN MULTIPLE CHLOROPLAST DIVISION SITE 1"/>
    <property type="match status" value="1"/>
</dbReference>
<dbReference type="eggNOG" id="ENOG502QVE8">
    <property type="taxonomic scope" value="Eukaryota"/>
</dbReference>
<keyword evidence="2" id="KW-0472">Membrane</keyword>
<sequence>MGAPLPGAAMTANLSAHCCLCSPSVAKRRTLPGRILIVRAQSVDAPSSGSSGRLQSLVSAPLKLASRVAAAPVNFAAAAGAVATVCVLLLIREFVRSRNQVGGSVSDLIRRGQLRSDRNVRPDSRPLKYEDPFNNPLVKIGSKNPIVRMCGKIFRLTPVTLTEEKVVSHQNRRIQAYHWRRPVVFLNEGDPVPEGVDPEEVRWIPSNHPFATTQDYIDEELAQKNVYQTRGVPSRVRAEHEALRKKMKESVQKSWDWLQAREDTIQDKTLSPPSDRDSSGKQPDSSVRQQSEVK</sequence>
<keyword evidence="2" id="KW-0812">Transmembrane</keyword>
<dbReference type="AlphaFoldDB" id="D8T8C0"/>
<dbReference type="PANTHER" id="PTHR36317">
    <property type="entry name" value="PROTEIN MULTIPLE CHLOROPLAST DIVISION SITE 1"/>
    <property type="match status" value="1"/>
</dbReference>
<dbReference type="InParanoid" id="D8T8C0"/>
<evidence type="ECO:0000313" key="4">
    <source>
        <dbReference type="Proteomes" id="UP000001514"/>
    </source>
</evidence>
<protein>
    <recommendedName>
        <fullName evidence="5">Protein MULTIPLE CHLOROPLAST DIVISION SITE 1</fullName>
    </recommendedName>
</protein>
<accession>D8T8C0</accession>
<reference evidence="3 4" key="1">
    <citation type="journal article" date="2011" name="Science">
        <title>The Selaginella genome identifies genetic changes associated with the evolution of vascular plants.</title>
        <authorList>
            <person name="Banks J.A."/>
            <person name="Nishiyama T."/>
            <person name="Hasebe M."/>
            <person name="Bowman J.L."/>
            <person name="Gribskov M."/>
            <person name="dePamphilis C."/>
            <person name="Albert V.A."/>
            <person name="Aono N."/>
            <person name="Aoyama T."/>
            <person name="Ambrose B.A."/>
            <person name="Ashton N.W."/>
            <person name="Axtell M.J."/>
            <person name="Barker E."/>
            <person name="Barker M.S."/>
            <person name="Bennetzen J.L."/>
            <person name="Bonawitz N.D."/>
            <person name="Chapple C."/>
            <person name="Cheng C."/>
            <person name="Correa L.G."/>
            <person name="Dacre M."/>
            <person name="DeBarry J."/>
            <person name="Dreyer I."/>
            <person name="Elias M."/>
            <person name="Engstrom E.M."/>
            <person name="Estelle M."/>
            <person name="Feng L."/>
            <person name="Finet C."/>
            <person name="Floyd S.K."/>
            <person name="Frommer W.B."/>
            <person name="Fujita T."/>
            <person name="Gramzow L."/>
            <person name="Gutensohn M."/>
            <person name="Harholt J."/>
            <person name="Hattori M."/>
            <person name="Heyl A."/>
            <person name="Hirai T."/>
            <person name="Hiwatashi Y."/>
            <person name="Ishikawa M."/>
            <person name="Iwata M."/>
            <person name="Karol K.G."/>
            <person name="Koehler B."/>
            <person name="Kolukisaoglu U."/>
            <person name="Kubo M."/>
            <person name="Kurata T."/>
            <person name="Lalonde S."/>
            <person name="Li K."/>
            <person name="Li Y."/>
            <person name="Litt A."/>
            <person name="Lyons E."/>
            <person name="Manning G."/>
            <person name="Maruyama T."/>
            <person name="Michael T.P."/>
            <person name="Mikami K."/>
            <person name="Miyazaki S."/>
            <person name="Morinaga S."/>
            <person name="Murata T."/>
            <person name="Mueller-Roeber B."/>
            <person name="Nelson D.R."/>
            <person name="Obara M."/>
            <person name="Oguri Y."/>
            <person name="Olmstead R.G."/>
            <person name="Onodera N."/>
            <person name="Petersen B.L."/>
            <person name="Pils B."/>
            <person name="Prigge M."/>
            <person name="Rensing S.A."/>
            <person name="Riano-Pachon D.M."/>
            <person name="Roberts A.W."/>
            <person name="Sato Y."/>
            <person name="Scheller H.V."/>
            <person name="Schulz B."/>
            <person name="Schulz C."/>
            <person name="Shakirov E.V."/>
            <person name="Shibagaki N."/>
            <person name="Shinohara N."/>
            <person name="Shippen D.E."/>
            <person name="Soerensen I."/>
            <person name="Sotooka R."/>
            <person name="Sugimoto N."/>
            <person name="Sugita M."/>
            <person name="Sumikawa N."/>
            <person name="Tanurdzic M."/>
            <person name="Theissen G."/>
            <person name="Ulvskov P."/>
            <person name="Wakazuki S."/>
            <person name="Weng J.K."/>
            <person name="Willats W.W."/>
            <person name="Wipf D."/>
            <person name="Wolf P.G."/>
            <person name="Yang L."/>
            <person name="Zimmer A.D."/>
            <person name="Zhu Q."/>
            <person name="Mitros T."/>
            <person name="Hellsten U."/>
            <person name="Loque D."/>
            <person name="Otillar R."/>
            <person name="Salamov A."/>
            <person name="Schmutz J."/>
            <person name="Shapiro H."/>
            <person name="Lindquist E."/>
            <person name="Lucas S."/>
            <person name="Rokhsar D."/>
            <person name="Grigoriev I.V."/>
        </authorList>
    </citation>
    <scope>NUCLEOTIDE SEQUENCE [LARGE SCALE GENOMIC DNA]</scope>
</reference>
<evidence type="ECO:0000313" key="3">
    <source>
        <dbReference type="EMBL" id="EFJ07082.1"/>
    </source>
</evidence>
<dbReference type="Gramene" id="EFJ07082">
    <property type="protein sequence ID" value="EFJ07082"/>
    <property type="gene ID" value="SELMODRAFT_430101"/>
</dbReference>
<evidence type="ECO:0000256" key="1">
    <source>
        <dbReference type="SAM" id="MobiDB-lite"/>
    </source>
</evidence>
<proteinExistence type="predicted"/>
<feature type="region of interest" description="Disordered" evidence="1">
    <location>
        <begin position="263"/>
        <end position="294"/>
    </location>
</feature>
<dbReference type="InterPro" id="IPR034572">
    <property type="entry name" value="MCD1"/>
</dbReference>
<dbReference type="STRING" id="88036.D8T8C0"/>
<feature type="compositionally biased region" description="Polar residues" evidence="1">
    <location>
        <begin position="280"/>
        <end position="294"/>
    </location>
</feature>
<dbReference type="HOGENOM" id="CLU_063546_1_0_1"/>
<keyword evidence="2" id="KW-1133">Transmembrane helix</keyword>
<evidence type="ECO:0000256" key="2">
    <source>
        <dbReference type="SAM" id="Phobius"/>
    </source>
</evidence>
<keyword evidence="4" id="KW-1185">Reference proteome</keyword>
<name>D8T8C0_SELML</name>
<dbReference type="EMBL" id="GL377689">
    <property type="protein sequence ID" value="EFJ07082.1"/>
    <property type="molecule type" value="Genomic_DNA"/>
</dbReference>
<dbReference type="Proteomes" id="UP000001514">
    <property type="component" value="Unassembled WGS sequence"/>
</dbReference>
<dbReference type="KEGG" id="smo:SELMODRAFT_430101"/>
<evidence type="ECO:0008006" key="5">
    <source>
        <dbReference type="Google" id="ProtNLM"/>
    </source>
</evidence>
<dbReference type="GO" id="GO:0009706">
    <property type="term" value="C:chloroplast inner membrane"/>
    <property type="evidence" value="ECO:0000318"/>
    <property type="project" value="GO_Central"/>
</dbReference>
<dbReference type="GO" id="GO:0010020">
    <property type="term" value="P:chloroplast fission"/>
    <property type="evidence" value="ECO:0000318"/>
    <property type="project" value="GO_Central"/>
</dbReference>
<dbReference type="FunCoup" id="D8T8C0">
    <property type="interactions" value="1910"/>
</dbReference>
<organism evidence="4">
    <name type="scientific">Selaginella moellendorffii</name>
    <name type="common">Spikemoss</name>
    <dbReference type="NCBI Taxonomy" id="88036"/>
    <lineage>
        <taxon>Eukaryota</taxon>
        <taxon>Viridiplantae</taxon>
        <taxon>Streptophyta</taxon>
        <taxon>Embryophyta</taxon>
        <taxon>Tracheophyta</taxon>
        <taxon>Lycopodiopsida</taxon>
        <taxon>Selaginellales</taxon>
        <taxon>Selaginellaceae</taxon>
        <taxon>Selaginella</taxon>
    </lineage>
</organism>
<gene>
    <name evidence="3" type="ORF">SELMODRAFT_430101</name>
</gene>